<feature type="compositionally biased region" description="Basic and acidic residues" evidence="1">
    <location>
        <begin position="380"/>
        <end position="399"/>
    </location>
</feature>
<feature type="region of interest" description="Disordered" evidence="1">
    <location>
        <begin position="144"/>
        <end position="423"/>
    </location>
</feature>
<feature type="compositionally biased region" description="Basic residues" evidence="1">
    <location>
        <begin position="205"/>
        <end position="223"/>
    </location>
</feature>
<dbReference type="PANTHER" id="PTHR34367">
    <property type="entry name" value="OS02G0734667 PROTEIN"/>
    <property type="match status" value="1"/>
</dbReference>
<dbReference type="OrthoDB" id="1927466at2759"/>
<feature type="compositionally biased region" description="Low complexity" evidence="1">
    <location>
        <begin position="144"/>
        <end position="160"/>
    </location>
</feature>
<dbReference type="GeneID" id="101501760"/>
<feature type="compositionally biased region" description="Gly residues" evidence="1">
    <location>
        <begin position="291"/>
        <end position="300"/>
    </location>
</feature>
<feature type="compositionally biased region" description="Basic and acidic residues" evidence="1">
    <location>
        <begin position="55"/>
        <end position="77"/>
    </location>
</feature>
<feature type="compositionally biased region" description="Basic residues" evidence="1">
    <location>
        <begin position="1"/>
        <end position="10"/>
    </location>
</feature>
<keyword evidence="2" id="KW-1185">Reference proteome</keyword>
<feature type="compositionally biased region" description="Basic and acidic residues" evidence="1">
    <location>
        <begin position="185"/>
        <end position="203"/>
    </location>
</feature>
<dbReference type="KEGG" id="cam:101501760"/>
<dbReference type="RefSeq" id="XP_004490744.1">
    <property type="nucleotide sequence ID" value="XM_004490687.3"/>
</dbReference>
<gene>
    <name evidence="3" type="primary">LOC101501760</name>
</gene>
<organism evidence="2 3">
    <name type="scientific">Cicer arietinum</name>
    <name type="common">Chickpea</name>
    <name type="synonym">Garbanzo</name>
    <dbReference type="NCBI Taxonomy" id="3827"/>
    <lineage>
        <taxon>Eukaryota</taxon>
        <taxon>Viridiplantae</taxon>
        <taxon>Streptophyta</taxon>
        <taxon>Embryophyta</taxon>
        <taxon>Tracheophyta</taxon>
        <taxon>Spermatophyta</taxon>
        <taxon>Magnoliopsida</taxon>
        <taxon>eudicotyledons</taxon>
        <taxon>Gunneridae</taxon>
        <taxon>Pentapetalae</taxon>
        <taxon>rosids</taxon>
        <taxon>fabids</taxon>
        <taxon>Fabales</taxon>
        <taxon>Fabaceae</taxon>
        <taxon>Papilionoideae</taxon>
        <taxon>50 kb inversion clade</taxon>
        <taxon>NPAAA clade</taxon>
        <taxon>Hologalegina</taxon>
        <taxon>IRL clade</taxon>
        <taxon>Cicereae</taxon>
        <taxon>Cicer</taxon>
    </lineage>
</organism>
<feature type="region of interest" description="Disordered" evidence="1">
    <location>
        <begin position="1"/>
        <end position="115"/>
    </location>
</feature>
<evidence type="ECO:0000313" key="2">
    <source>
        <dbReference type="Proteomes" id="UP000087171"/>
    </source>
</evidence>
<reference evidence="3" key="2">
    <citation type="submission" date="2025-08" db="UniProtKB">
        <authorList>
            <consortium name="RefSeq"/>
        </authorList>
    </citation>
    <scope>IDENTIFICATION</scope>
    <source>
        <tissue evidence="3">Etiolated seedlings</tissue>
    </source>
</reference>
<feature type="compositionally biased region" description="Low complexity" evidence="1">
    <location>
        <begin position="29"/>
        <end position="44"/>
    </location>
</feature>
<reference evidence="2" key="1">
    <citation type="journal article" date="2013" name="Nat. Biotechnol.">
        <title>Draft genome sequence of chickpea (Cicer arietinum) provides a resource for trait improvement.</title>
        <authorList>
            <person name="Varshney R.K."/>
            <person name="Song C."/>
            <person name="Saxena R.K."/>
            <person name="Azam S."/>
            <person name="Yu S."/>
            <person name="Sharpe A.G."/>
            <person name="Cannon S."/>
            <person name="Baek J."/>
            <person name="Rosen B.D."/>
            <person name="Tar'an B."/>
            <person name="Millan T."/>
            <person name="Zhang X."/>
            <person name="Ramsay L.D."/>
            <person name="Iwata A."/>
            <person name="Wang Y."/>
            <person name="Nelson W."/>
            <person name="Farmer A.D."/>
            <person name="Gaur P.M."/>
            <person name="Soderlund C."/>
            <person name="Penmetsa R.V."/>
            <person name="Xu C."/>
            <person name="Bharti A.K."/>
            <person name="He W."/>
            <person name="Winter P."/>
            <person name="Zhao S."/>
            <person name="Hane J.K."/>
            <person name="Carrasquilla-Garcia N."/>
            <person name="Condie J.A."/>
            <person name="Upadhyaya H.D."/>
            <person name="Luo M.C."/>
            <person name="Thudi M."/>
            <person name="Gowda C.L."/>
            <person name="Singh N.P."/>
            <person name="Lichtenzveig J."/>
            <person name="Gali K.K."/>
            <person name="Rubio J."/>
            <person name="Nadarajan N."/>
            <person name="Dolezel J."/>
            <person name="Bansal K.C."/>
            <person name="Xu X."/>
            <person name="Edwards D."/>
            <person name="Zhang G."/>
            <person name="Kahl G."/>
            <person name="Gil J."/>
            <person name="Singh K.B."/>
            <person name="Datta S.K."/>
            <person name="Jackson S.A."/>
            <person name="Wang J."/>
            <person name="Cook D.R."/>
        </authorList>
    </citation>
    <scope>NUCLEOTIDE SEQUENCE [LARGE SCALE GENOMIC DNA]</scope>
    <source>
        <strain evidence="2">cv. CDC Frontier</strain>
    </source>
</reference>
<sequence>MGTCLSKKKPSSTSSPPKSLSTPPPTQPKNPENNNVTETTLNNKPNTEPPEEDESQPKKEIFIIKHRKSHDEREKNSKITPFTVQHNVPSQQNEGLVSSSETESTSMNNNINNNNNKVVNVVGVRTSSCTKEEVDAILIQCGRLSRSSSGKAASSSANGRKYSGSKRSFDFDNCDNNNDAISAEDEQKRTNVSETSEEHDGGRNRNSHRQRNRGSPKPGRRRTPSREREQQRSSSRERRVSRSPGRRSSDNNNGGSVSVSVTVSGSGCSRPGKMVTVPATVTSLVMDKSNNGGGGGGGGESVKRGGVKRNVGVASPRSMSPARGNGNQQQPCSLSRNNSSRKAEVSPYRRNPLSEVDPNSLAYPQSNVNVNGGNKVQNKSKKEVEVVQKPNVDTRDSMRSRTSSRGTLEKGVNHHQTKEQQEEEIKLVTSDNAIVKNMVMPSGIENFKPQTLTRSRSSRRSSRDFDINPEPLPPQQNSSYTSLLLEDIQNFHQKTHPSVSLPPCLNKACSILEAVADLNSTTSSNNFSSGAFLEDKKTSSIRNEYNVEEPFVESEVVIFDDVMEPSLHKYVTVKRGGSLCEDQESSGSNSFTVSSGQKQYGICSSSWEQNSCDSSDCWSSRLNSKDESLKSPLGLDGSLGSSCEANKKTLNGKRRECDHQHSGGIGRGRLAADAAALT</sequence>
<dbReference type="PaxDb" id="3827-XP_004490744.1"/>
<proteinExistence type="predicted"/>
<feature type="compositionally biased region" description="Polar residues" evidence="1">
    <location>
        <begin position="78"/>
        <end position="107"/>
    </location>
</feature>
<feature type="compositionally biased region" description="Low complexity" evidence="1">
    <location>
        <begin position="250"/>
        <end position="270"/>
    </location>
</feature>
<dbReference type="Proteomes" id="UP000087171">
    <property type="component" value="Chromosome Ca2"/>
</dbReference>
<feature type="compositionally biased region" description="Basic and acidic residues" evidence="1">
    <location>
        <begin position="407"/>
        <end position="423"/>
    </location>
</feature>
<name>A0A1S2XKL6_CICAR</name>
<feature type="compositionally biased region" description="Low complexity" evidence="1">
    <location>
        <begin position="365"/>
        <end position="377"/>
    </location>
</feature>
<accession>A0A1S2XKL6</accession>
<feature type="compositionally biased region" description="Polar residues" evidence="1">
    <location>
        <begin position="325"/>
        <end position="340"/>
    </location>
</feature>
<feature type="compositionally biased region" description="Low complexity" evidence="1">
    <location>
        <begin position="11"/>
        <end position="21"/>
    </location>
</feature>
<dbReference type="InterPro" id="IPR040412">
    <property type="entry name" value="At1g65710-like"/>
</dbReference>
<feature type="region of interest" description="Disordered" evidence="1">
    <location>
        <begin position="445"/>
        <end position="478"/>
    </location>
</feature>
<evidence type="ECO:0000256" key="1">
    <source>
        <dbReference type="SAM" id="MobiDB-lite"/>
    </source>
</evidence>
<dbReference type="eggNOG" id="ENOG502QUM1">
    <property type="taxonomic scope" value="Eukaryota"/>
</dbReference>
<dbReference type="AlphaFoldDB" id="A0A1S2XKL6"/>
<feature type="compositionally biased region" description="Basic and acidic residues" evidence="1">
    <location>
        <begin position="224"/>
        <end position="240"/>
    </location>
</feature>
<evidence type="ECO:0000313" key="3">
    <source>
        <dbReference type="RefSeq" id="XP_004490744.1"/>
    </source>
</evidence>
<dbReference type="PANTHER" id="PTHR34367:SF1">
    <property type="entry name" value="OS04G0528600 PROTEIN"/>
    <property type="match status" value="1"/>
</dbReference>
<dbReference type="STRING" id="3827.A0A1S2XKL6"/>
<protein>
    <submittedName>
        <fullName evidence="3">Uncharacterized protein At1g65710-like</fullName>
    </submittedName>
</protein>